<evidence type="ECO:0000313" key="1">
    <source>
        <dbReference type="EMBL" id="KAH7923729.1"/>
    </source>
</evidence>
<accession>A0ACB8BDK2</accession>
<proteinExistence type="predicted"/>
<comment type="caution">
    <text evidence="1">The sequence shown here is derived from an EMBL/GenBank/DDBJ whole genome shotgun (WGS) entry which is preliminary data.</text>
</comment>
<sequence length="166" mass="18225">MGGASSLGQYAIQLARLSGFSPIIATASPHNTDLLTSLGATHIIDRKLPPATFQEEVRKITPTPVELGFDTVSYPETQQALYDVLAPEGKMVVSTPPMVAPTEDDKKTILFVNGTFFLPENKEFGSRLMSALTRMIAEGEIKVHFNSPYPHIPPLTILFAFQRRPL</sequence>
<keyword evidence="2" id="KW-1185">Reference proteome</keyword>
<evidence type="ECO:0000313" key="2">
    <source>
        <dbReference type="Proteomes" id="UP000790709"/>
    </source>
</evidence>
<dbReference type="Proteomes" id="UP000790709">
    <property type="component" value="Unassembled WGS sequence"/>
</dbReference>
<name>A0ACB8BDK2_9AGAM</name>
<reference evidence="1" key="1">
    <citation type="journal article" date="2021" name="New Phytol.">
        <title>Evolutionary innovations through gain and loss of genes in the ectomycorrhizal Boletales.</title>
        <authorList>
            <person name="Wu G."/>
            <person name="Miyauchi S."/>
            <person name="Morin E."/>
            <person name="Kuo A."/>
            <person name="Drula E."/>
            <person name="Varga T."/>
            <person name="Kohler A."/>
            <person name="Feng B."/>
            <person name="Cao Y."/>
            <person name="Lipzen A."/>
            <person name="Daum C."/>
            <person name="Hundley H."/>
            <person name="Pangilinan J."/>
            <person name="Johnson J."/>
            <person name="Barry K."/>
            <person name="LaButti K."/>
            <person name="Ng V."/>
            <person name="Ahrendt S."/>
            <person name="Min B."/>
            <person name="Choi I.G."/>
            <person name="Park H."/>
            <person name="Plett J.M."/>
            <person name="Magnuson J."/>
            <person name="Spatafora J.W."/>
            <person name="Nagy L.G."/>
            <person name="Henrissat B."/>
            <person name="Grigoriev I.V."/>
            <person name="Yang Z.L."/>
            <person name="Xu J."/>
            <person name="Martin F.M."/>
        </authorList>
    </citation>
    <scope>NUCLEOTIDE SEQUENCE</scope>
    <source>
        <strain evidence="1">KUC20120723A-06</strain>
    </source>
</reference>
<dbReference type="EMBL" id="MU266444">
    <property type="protein sequence ID" value="KAH7923729.1"/>
    <property type="molecule type" value="Genomic_DNA"/>
</dbReference>
<protein>
    <submittedName>
        <fullName evidence="1">NAD(P)-binding protein</fullName>
    </submittedName>
</protein>
<organism evidence="1 2">
    <name type="scientific">Leucogyrophana mollusca</name>
    <dbReference type="NCBI Taxonomy" id="85980"/>
    <lineage>
        <taxon>Eukaryota</taxon>
        <taxon>Fungi</taxon>
        <taxon>Dikarya</taxon>
        <taxon>Basidiomycota</taxon>
        <taxon>Agaricomycotina</taxon>
        <taxon>Agaricomycetes</taxon>
        <taxon>Agaricomycetidae</taxon>
        <taxon>Boletales</taxon>
        <taxon>Boletales incertae sedis</taxon>
        <taxon>Leucogyrophana</taxon>
    </lineage>
</organism>
<gene>
    <name evidence="1" type="ORF">BV22DRAFT_565221</name>
</gene>